<dbReference type="InterPro" id="IPR023393">
    <property type="entry name" value="START-like_dom_sf"/>
</dbReference>
<dbReference type="Proteomes" id="UP000199377">
    <property type="component" value="Unassembled WGS sequence"/>
</dbReference>
<dbReference type="OrthoDB" id="9805228at2"/>
<sequence>MPEILDVTPSTPRELAIRRRLAAPRAAVWRCWTEPALLEPWFCPRPWRVTDVSLDVRPGGASSMIMRGPDGEAFPNDGVYLEVVPQTRLVFTDAFRAGWVIADEPLFVGIVELEDAPEGGTLYTARARHFTDEGKASHEAMGFHEGWGVAAEQLEETAASL</sequence>
<accession>A0A1I3PD81</accession>
<dbReference type="Pfam" id="PF08327">
    <property type="entry name" value="AHSA1"/>
    <property type="match status" value="1"/>
</dbReference>
<dbReference type="RefSeq" id="WP_092865678.1">
    <property type="nucleotide sequence ID" value="NZ_FOQH01000016.1"/>
</dbReference>
<dbReference type="STRING" id="1114924.SAMN05216258_11648"/>
<dbReference type="AlphaFoldDB" id="A0A1I3PD81"/>
<evidence type="ECO:0000313" key="3">
    <source>
        <dbReference type="EMBL" id="SFJ19422.1"/>
    </source>
</evidence>
<name>A0A1I3PD81_9RHOB</name>
<reference evidence="3 4" key="1">
    <citation type="submission" date="2016-10" db="EMBL/GenBank/DDBJ databases">
        <authorList>
            <person name="de Groot N.N."/>
        </authorList>
    </citation>
    <scope>NUCLEOTIDE SEQUENCE [LARGE SCALE GENOMIC DNA]</scope>
    <source>
        <strain evidence="3 4">CGMCC 1.11030</strain>
    </source>
</reference>
<dbReference type="InterPro" id="IPR013538">
    <property type="entry name" value="ASHA1/2-like_C"/>
</dbReference>
<dbReference type="CDD" id="cd08896">
    <property type="entry name" value="SRPBCC_CalC_Aha1-like_3"/>
    <property type="match status" value="1"/>
</dbReference>
<comment type="similarity">
    <text evidence="1">Belongs to the AHA1 family.</text>
</comment>
<keyword evidence="4" id="KW-1185">Reference proteome</keyword>
<dbReference type="EMBL" id="FOQH01000016">
    <property type="protein sequence ID" value="SFJ19422.1"/>
    <property type="molecule type" value="Genomic_DNA"/>
</dbReference>
<evidence type="ECO:0000313" key="4">
    <source>
        <dbReference type="Proteomes" id="UP000199377"/>
    </source>
</evidence>
<dbReference type="SUPFAM" id="SSF55961">
    <property type="entry name" value="Bet v1-like"/>
    <property type="match status" value="1"/>
</dbReference>
<evidence type="ECO:0000256" key="1">
    <source>
        <dbReference type="ARBA" id="ARBA00006817"/>
    </source>
</evidence>
<feature type="domain" description="Activator of Hsp90 ATPase homologue 1/2-like C-terminal" evidence="2">
    <location>
        <begin position="23"/>
        <end position="158"/>
    </location>
</feature>
<evidence type="ECO:0000259" key="2">
    <source>
        <dbReference type="Pfam" id="PF08327"/>
    </source>
</evidence>
<gene>
    <name evidence="3" type="ORF">SAMN05216258_11648</name>
</gene>
<dbReference type="Gene3D" id="3.30.530.20">
    <property type="match status" value="1"/>
</dbReference>
<organism evidence="3 4">
    <name type="scientific">Albimonas pacifica</name>
    <dbReference type="NCBI Taxonomy" id="1114924"/>
    <lineage>
        <taxon>Bacteria</taxon>
        <taxon>Pseudomonadati</taxon>
        <taxon>Pseudomonadota</taxon>
        <taxon>Alphaproteobacteria</taxon>
        <taxon>Rhodobacterales</taxon>
        <taxon>Paracoccaceae</taxon>
        <taxon>Albimonas</taxon>
    </lineage>
</organism>
<protein>
    <submittedName>
        <fullName evidence="3">Uncharacterized conserved protein YndB, AHSA1/START domain</fullName>
    </submittedName>
</protein>
<proteinExistence type="inferred from homology"/>